<dbReference type="PROSITE" id="PS50048">
    <property type="entry name" value="ZN2_CY6_FUNGAL_2"/>
    <property type="match status" value="1"/>
</dbReference>
<evidence type="ECO:0000313" key="8">
    <source>
        <dbReference type="EMBL" id="SPO25716.1"/>
    </source>
</evidence>
<dbReference type="Proteomes" id="UP000324022">
    <property type="component" value="Unassembled WGS sequence"/>
</dbReference>
<dbReference type="Gene3D" id="4.10.240.10">
    <property type="entry name" value="Zn(2)-C6 fungal-type DNA-binding domain"/>
    <property type="match status" value="1"/>
</dbReference>
<keyword evidence="2" id="KW-0805">Transcription regulation</keyword>
<dbReference type="AlphaFoldDB" id="A0A5C3E806"/>
<evidence type="ECO:0000256" key="5">
    <source>
        <dbReference type="ARBA" id="ARBA00023242"/>
    </source>
</evidence>
<dbReference type="InterPro" id="IPR001138">
    <property type="entry name" value="Zn2Cys6_DnaBD"/>
</dbReference>
<dbReference type="OrthoDB" id="3163292at2759"/>
<protein>
    <recommendedName>
        <fullName evidence="7">Zn(2)-C6 fungal-type domain-containing protein</fullName>
    </recommendedName>
</protein>
<dbReference type="PROSITE" id="PS00463">
    <property type="entry name" value="ZN2_CY6_FUNGAL_1"/>
    <property type="match status" value="1"/>
</dbReference>
<evidence type="ECO:0000259" key="7">
    <source>
        <dbReference type="PROSITE" id="PS50048"/>
    </source>
</evidence>
<feature type="region of interest" description="Disordered" evidence="6">
    <location>
        <begin position="978"/>
        <end position="1058"/>
    </location>
</feature>
<dbReference type="InterPro" id="IPR036864">
    <property type="entry name" value="Zn2-C6_fun-type_DNA-bd_sf"/>
</dbReference>
<evidence type="ECO:0000256" key="4">
    <source>
        <dbReference type="ARBA" id="ARBA00023163"/>
    </source>
</evidence>
<dbReference type="CDD" id="cd00067">
    <property type="entry name" value="GAL4"/>
    <property type="match status" value="1"/>
</dbReference>
<dbReference type="GO" id="GO:0000981">
    <property type="term" value="F:DNA-binding transcription factor activity, RNA polymerase II-specific"/>
    <property type="evidence" value="ECO:0007669"/>
    <property type="project" value="InterPro"/>
</dbReference>
<comment type="subcellular location">
    <subcellularLocation>
        <location evidence="1">Nucleus</location>
    </subcellularLocation>
</comment>
<keyword evidence="4" id="KW-0804">Transcription</keyword>
<proteinExistence type="predicted"/>
<feature type="compositionally biased region" description="Polar residues" evidence="6">
    <location>
        <begin position="1022"/>
        <end position="1050"/>
    </location>
</feature>
<feature type="region of interest" description="Disordered" evidence="6">
    <location>
        <begin position="62"/>
        <end position="108"/>
    </location>
</feature>
<keyword evidence="3" id="KW-0238">DNA-binding</keyword>
<evidence type="ECO:0000256" key="3">
    <source>
        <dbReference type="ARBA" id="ARBA00023125"/>
    </source>
</evidence>
<dbReference type="GO" id="GO:0005634">
    <property type="term" value="C:nucleus"/>
    <property type="evidence" value="ECO:0007669"/>
    <property type="project" value="UniProtKB-SubCell"/>
</dbReference>
<reference evidence="8 9" key="1">
    <citation type="submission" date="2018-03" db="EMBL/GenBank/DDBJ databases">
        <authorList>
            <person name="Guldener U."/>
        </authorList>
    </citation>
    <scope>NUCLEOTIDE SEQUENCE [LARGE SCALE GENOMIC DNA]</scope>
    <source>
        <strain evidence="8 9">NBRC100155</strain>
    </source>
</reference>
<dbReference type="GO" id="GO:0008270">
    <property type="term" value="F:zinc ion binding"/>
    <property type="evidence" value="ECO:0007669"/>
    <property type="project" value="InterPro"/>
</dbReference>
<feature type="region of interest" description="Disordered" evidence="6">
    <location>
        <begin position="900"/>
        <end position="964"/>
    </location>
</feature>
<name>A0A5C3E806_9BASI</name>
<dbReference type="PANTHER" id="PTHR31845:SF19">
    <property type="entry name" value="TRANSCRIPTION FACTOR DOMAIN-CONTAINING PROTEIN"/>
    <property type="match status" value="1"/>
</dbReference>
<feature type="compositionally biased region" description="Low complexity" evidence="6">
    <location>
        <begin position="99"/>
        <end position="108"/>
    </location>
</feature>
<organism evidence="8 9">
    <name type="scientific">Ustilago trichophora</name>
    <dbReference type="NCBI Taxonomy" id="86804"/>
    <lineage>
        <taxon>Eukaryota</taxon>
        <taxon>Fungi</taxon>
        <taxon>Dikarya</taxon>
        <taxon>Basidiomycota</taxon>
        <taxon>Ustilaginomycotina</taxon>
        <taxon>Ustilaginomycetes</taxon>
        <taxon>Ustilaginales</taxon>
        <taxon>Ustilaginaceae</taxon>
        <taxon>Ustilago</taxon>
    </lineage>
</organism>
<feature type="compositionally biased region" description="Low complexity" evidence="6">
    <location>
        <begin position="915"/>
        <end position="927"/>
    </location>
</feature>
<dbReference type="CDD" id="cd12148">
    <property type="entry name" value="fungal_TF_MHR"/>
    <property type="match status" value="1"/>
</dbReference>
<evidence type="ECO:0000256" key="2">
    <source>
        <dbReference type="ARBA" id="ARBA00023015"/>
    </source>
</evidence>
<dbReference type="SMART" id="SM00066">
    <property type="entry name" value="GAL4"/>
    <property type="match status" value="1"/>
</dbReference>
<sequence>MSMDDFGFFSEASDSAAAAASSYSGGSRPSNRHNYHQYAESYQARAVPLMQQQYHDNYHHQAHYQQQVPQQQEQQQHPHRLTNSQASGDVATLPGSNGGATAANQGAATPAKRGSNLACLKCRAIKVKCWKSNPNDPRCARCNRLDLFCEFREHHRGKKLEKVIADENRNVVLSPDMLRRARLNMLRCSSYPLNVDLASIAIADNAEDAAYLAVPSNTISASYSGAFASQTYGVTGLASTSLPSPVGMASNVYDDVVRMNACSWTDACYLFSLFSTQLNPIVSLLEPGLHTVQYTREQSPILFSTILGISSRFFRPDLHLQCQAAAASILKFASARQLCSIDHIQALIVSAIWAVPGDATRSEALSAATAYAYELGLPFCFEAGVAVSSATKPYTPPLPVHLLHGGHQTTILRMQQRTWIQLCLLELSQQSDSRRTSMQKRPQLIAQADFPNVRAWYELNNSTMSAYDTRLAYQLEFALSQRSFNRLATSSSMGESELSRSIEALMMQERDCFSTWFNMYGDEYVARYGMDRYSNAEAGYFLLLYRFARAVQLHSTAAAAARQSSHCGNVQSYDGASNAPSQLEERWFATATELAFKVLQVFSNKILDQEATSSSMLRFSPQYMASGCLTAARWLLPIESQDQQRAIQHHLSTTERARERVSEVIRLLAQPQFYPDGNRVPTTNEITGQLDQALRSLVADGAMLIASSSGTSPKRARATQDQNDMYTSYQTGSQSRSAGSSSQDWCDGQNRKQRRRTSNGSLVRIELGSVGGRSVGALSESAGSDRGGSEWSPYLTGDRWTGGGGGGSSGYVSGSEDTASMSIEASLGEPHWPPSMLGMSITAANTAAASSVAAGSGPWTPTSEGALSNMAMASSISPPASTSSAVFSVSASALPEHLDLGLGHVGNGPHSYTQSSSSSSTPSLPLTVGSGTMLPPHPDHTQNTRSYPASQLFNSTHPYPSETLSGMFGDTAVLPSGQVVASPTNHHGPPYPLARNDTATQQSYSNNNNSSTDAQPPPFAPSSLNSTSDLDASLTVGLSTSYDDGNTNSGFLDDHRRQ</sequence>
<feature type="domain" description="Zn(2)-C6 fungal-type" evidence="7">
    <location>
        <begin position="118"/>
        <end position="151"/>
    </location>
</feature>
<accession>A0A5C3E806</accession>
<keyword evidence="9" id="KW-1185">Reference proteome</keyword>
<dbReference type="GO" id="GO:0000976">
    <property type="term" value="F:transcription cis-regulatory region binding"/>
    <property type="evidence" value="ECO:0007669"/>
    <property type="project" value="TreeGrafter"/>
</dbReference>
<dbReference type="SUPFAM" id="SSF57701">
    <property type="entry name" value="Zn2/Cys6 DNA-binding domain"/>
    <property type="match status" value="1"/>
</dbReference>
<feature type="region of interest" description="Disordered" evidence="6">
    <location>
        <begin position="727"/>
        <end position="765"/>
    </location>
</feature>
<dbReference type="Pfam" id="PF00172">
    <property type="entry name" value="Zn_clus"/>
    <property type="match status" value="1"/>
</dbReference>
<feature type="compositionally biased region" description="Low complexity" evidence="6">
    <location>
        <begin position="732"/>
        <end position="743"/>
    </location>
</feature>
<evidence type="ECO:0000256" key="6">
    <source>
        <dbReference type="SAM" id="MobiDB-lite"/>
    </source>
</evidence>
<dbReference type="InterPro" id="IPR051089">
    <property type="entry name" value="prtT"/>
</dbReference>
<evidence type="ECO:0000256" key="1">
    <source>
        <dbReference type="ARBA" id="ARBA00004123"/>
    </source>
</evidence>
<gene>
    <name evidence="8" type="ORF">UTRI_03081</name>
</gene>
<evidence type="ECO:0000313" key="9">
    <source>
        <dbReference type="Proteomes" id="UP000324022"/>
    </source>
</evidence>
<keyword evidence="5" id="KW-0539">Nucleus</keyword>
<feature type="compositionally biased region" description="Polar residues" evidence="6">
    <location>
        <begin position="943"/>
        <end position="964"/>
    </location>
</feature>
<feature type="compositionally biased region" description="Low complexity" evidence="6">
    <location>
        <begin position="63"/>
        <end position="75"/>
    </location>
</feature>
<dbReference type="PANTHER" id="PTHR31845">
    <property type="entry name" value="FINGER DOMAIN PROTEIN, PUTATIVE-RELATED"/>
    <property type="match status" value="1"/>
</dbReference>
<dbReference type="EMBL" id="OOIN01000012">
    <property type="protein sequence ID" value="SPO25716.1"/>
    <property type="molecule type" value="Genomic_DNA"/>
</dbReference>